<dbReference type="SUPFAM" id="SSF55455">
    <property type="entry name" value="SRF-like"/>
    <property type="match status" value="1"/>
</dbReference>
<accession>A0A4S4DYH9</accession>
<evidence type="ECO:0000256" key="4">
    <source>
        <dbReference type="ARBA" id="ARBA00023163"/>
    </source>
</evidence>
<evidence type="ECO:0000313" key="7">
    <source>
        <dbReference type="EMBL" id="THG08134.1"/>
    </source>
</evidence>
<evidence type="ECO:0000259" key="6">
    <source>
        <dbReference type="PROSITE" id="PS50066"/>
    </source>
</evidence>
<gene>
    <name evidence="7" type="ORF">TEA_024950</name>
</gene>
<dbReference type="InterPro" id="IPR050142">
    <property type="entry name" value="MADS-box/MEF2_TF"/>
</dbReference>
<comment type="subcellular location">
    <subcellularLocation>
        <location evidence="1">Nucleus</location>
    </subcellularLocation>
</comment>
<sequence>MAKVFRNLGWNWRWCWALAQNGSQRGGLENKKSGLEVVSAEVLCGPERLVGPVLINSNLSQAQEVEVCSKLELQRKKEKVKVRKQVIGKKHEFLSKGYLELARRYGQKGASSSKPGPKGAIWRATAAAICLSASAENEKDRMRYVLNESLGINLGKYVKAKVAKMTLFPLFLESFAEYNKVGDLLLYCAEVYLRLWVSHWFGLVLVMRGCCYCRVHVVGLLEGYVDWKSLCYWWMHAATNGCCYSVVFAKTVHPNCGGADASVITAAKCKLTIESDLNKARTEHQGGTGYCSRQQPRLIAGLPSSRFVCVCGDMVRGKTQMRRIENATSRQVTFSKRRNGLLKKAFELSVLCDAEVALIIFSPRGKLYEFASSRASSFADKKKVPRIPQILYYTGRMDTGRASEKYSLKEESVFSFELNMISDNST</sequence>
<dbReference type="InterPro" id="IPR036879">
    <property type="entry name" value="TF_MADSbox_sf"/>
</dbReference>
<dbReference type="InterPro" id="IPR002100">
    <property type="entry name" value="TF_MADSbox"/>
</dbReference>
<dbReference type="PROSITE" id="PS50066">
    <property type="entry name" value="MADS_BOX_2"/>
    <property type="match status" value="1"/>
</dbReference>
<keyword evidence="5" id="KW-0539">Nucleus</keyword>
<dbReference type="GO" id="GO:0045944">
    <property type="term" value="P:positive regulation of transcription by RNA polymerase II"/>
    <property type="evidence" value="ECO:0007669"/>
    <property type="project" value="InterPro"/>
</dbReference>
<reference evidence="7 8" key="1">
    <citation type="journal article" date="2018" name="Proc. Natl. Acad. Sci. U.S.A.">
        <title>Draft genome sequence of Camellia sinensis var. sinensis provides insights into the evolution of the tea genome and tea quality.</title>
        <authorList>
            <person name="Wei C."/>
            <person name="Yang H."/>
            <person name="Wang S."/>
            <person name="Zhao J."/>
            <person name="Liu C."/>
            <person name="Gao L."/>
            <person name="Xia E."/>
            <person name="Lu Y."/>
            <person name="Tai Y."/>
            <person name="She G."/>
            <person name="Sun J."/>
            <person name="Cao H."/>
            <person name="Tong W."/>
            <person name="Gao Q."/>
            <person name="Li Y."/>
            <person name="Deng W."/>
            <person name="Jiang X."/>
            <person name="Wang W."/>
            <person name="Chen Q."/>
            <person name="Zhang S."/>
            <person name="Li H."/>
            <person name="Wu J."/>
            <person name="Wang P."/>
            <person name="Li P."/>
            <person name="Shi C."/>
            <person name="Zheng F."/>
            <person name="Jian J."/>
            <person name="Huang B."/>
            <person name="Shan D."/>
            <person name="Shi M."/>
            <person name="Fang C."/>
            <person name="Yue Y."/>
            <person name="Li F."/>
            <person name="Li D."/>
            <person name="Wei S."/>
            <person name="Han B."/>
            <person name="Jiang C."/>
            <person name="Yin Y."/>
            <person name="Xia T."/>
            <person name="Zhang Z."/>
            <person name="Bennetzen J.L."/>
            <person name="Zhao S."/>
            <person name="Wan X."/>
        </authorList>
    </citation>
    <scope>NUCLEOTIDE SEQUENCE [LARGE SCALE GENOMIC DNA]</scope>
    <source>
        <strain evidence="8">cv. Shuchazao</strain>
        <tissue evidence="7">Leaf</tissue>
    </source>
</reference>
<evidence type="ECO:0000256" key="3">
    <source>
        <dbReference type="ARBA" id="ARBA00023125"/>
    </source>
</evidence>
<dbReference type="Proteomes" id="UP000306102">
    <property type="component" value="Unassembled WGS sequence"/>
</dbReference>
<evidence type="ECO:0000313" key="8">
    <source>
        <dbReference type="Proteomes" id="UP000306102"/>
    </source>
</evidence>
<dbReference type="EMBL" id="SDRB02009544">
    <property type="protein sequence ID" value="THG08134.1"/>
    <property type="molecule type" value="Genomic_DNA"/>
</dbReference>
<organism evidence="7 8">
    <name type="scientific">Camellia sinensis var. sinensis</name>
    <name type="common">China tea</name>
    <dbReference type="NCBI Taxonomy" id="542762"/>
    <lineage>
        <taxon>Eukaryota</taxon>
        <taxon>Viridiplantae</taxon>
        <taxon>Streptophyta</taxon>
        <taxon>Embryophyta</taxon>
        <taxon>Tracheophyta</taxon>
        <taxon>Spermatophyta</taxon>
        <taxon>Magnoliopsida</taxon>
        <taxon>eudicotyledons</taxon>
        <taxon>Gunneridae</taxon>
        <taxon>Pentapetalae</taxon>
        <taxon>asterids</taxon>
        <taxon>Ericales</taxon>
        <taxon>Theaceae</taxon>
        <taxon>Camellia</taxon>
    </lineage>
</organism>
<evidence type="ECO:0000256" key="5">
    <source>
        <dbReference type="ARBA" id="ARBA00023242"/>
    </source>
</evidence>
<name>A0A4S4DYH9_CAMSN</name>
<keyword evidence="3" id="KW-0238">DNA-binding</keyword>
<dbReference type="CDD" id="cd00265">
    <property type="entry name" value="MADS_MEF2_like"/>
    <property type="match status" value="1"/>
</dbReference>
<dbReference type="STRING" id="542762.A0A4S4DYH9"/>
<protein>
    <recommendedName>
        <fullName evidence="6">MADS-box domain-containing protein</fullName>
    </recommendedName>
</protein>
<dbReference type="Gene3D" id="3.40.1810.10">
    <property type="entry name" value="Transcription factor, MADS-box"/>
    <property type="match status" value="1"/>
</dbReference>
<dbReference type="InterPro" id="IPR033896">
    <property type="entry name" value="MEF2-like_N"/>
</dbReference>
<dbReference type="GO" id="GO:0005634">
    <property type="term" value="C:nucleus"/>
    <property type="evidence" value="ECO:0007669"/>
    <property type="project" value="UniProtKB-SubCell"/>
</dbReference>
<dbReference type="AlphaFoldDB" id="A0A4S4DYH9"/>
<dbReference type="Pfam" id="PF00319">
    <property type="entry name" value="SRF-TF"/>
    <property type="match status" value="1"/>
</dbReference>
<feature type="domain" description="MADS-box" evidence="6">
    <location>
        <begin position="314"/>
        <end position="374"/>
    </location>
</feature>
<dbReference type="PRINTS" id="PR00404">
    <property type="entry name" value="MADSDOMAIN"/>
</dbReference>
<dbReference type="GO" id="GO:0000977">
    <property type="term" value="F:RNA polymerase II transcription regulatory region sequence-specific DNA binding"/>
    <property type="evidence" value="ECO:0007669"/>
    <property type="project" value="InterPro"/>
</dbReference>
<keyword evidence="4" id="KW-0804">Transcription</keyword>
<proteinExistence type="predicted"/>
<keyword evidence="2" id="KW-0805">Transcription regulation</keyword>
<dbReference type="PROSITE" id="PS00350">
    <property type="entry name" value="MADS_BOX_1"/>
    <property type="match status" value="1"/>
</dbReference>
<comment type="caution">
    <text evidence="7">The sequence shown here is derived from an EMBL/GenBank/DDBJ whole genome shotgun (WGS) entry which is preliminary data.</text>
</comment>
<dbReference type="SMART" id="SM00432">
    <property type="entry name" value="MADS"/>
    <property type="match status" value="1"/>
</dbReference>
<dbReference type="GO" id="GO:0046983">
    <property type="term" value="F:protein dimerization activity"/>
    <property type="evidence" value="ECO:0007669"/>
    <property type="project" value="InterPro"/>
</dbReference>
<evidence type="ECO:0000256" key="2">
    <source>
        <dbReference type="ARBA" id="ARBA00023015"/>
    </source>
</evidence>
<keyword evidence="8" id="KW-1185">Reference proteome</keyword>
<dbReference type="PANTHER" id="PTHR48019">
    <property type="entry name" value="SERUM RESPONSE FACTOR HOMOLOG"/>
    <property type="match status" value="1"/>
</dbReference>
<evidence type="ECO:0000256" key="1">
    <source>
        <dbReference type="ARBA" id="ARBA00004123"/>
    </source>
</evidence>